<sequence length="878" mass="97151">MKIKSCTILLFFACLCSIFNQIYAAGKGPNALFLTCGSSAVGTDADGRKWEPDSKYLISGDKQNVAEATTQDPSLPSDVPYMTTRIFTSETTYEFPITDTTSRPLLRLHFYPGSYPKFNISNSYFAVTAGKTILVSNFSAYITAEALSQGYIIKEYFLAAIDSSTLKVTIKPSNGSFAFINGIELITSPPLFDQDPKLVGVSSQDASTNLGPFDQSMSITPNSLETMFRVNVGGQYISPKTDSAGLERSWYDDTPYVFGASTGVSYEANVSINYKAIQPYFAPNDVYTTVRAMGPDSNLNKQYNLTWVFQVDANFSYLVRFHWCDWQMDRVNQRVFTIYINNKTAEAQADVIDWAKKKGDPIYKDYIIYVDDKSGGDDQIWVGLHPSVTSKPEYLDAILNGLEIFKISDAKSNLAGPNPAISNLMQKYLESEQVPQFNNGKKTYTGAIIGGAAGGAAAFGVAVAIVFMYNKKRKMRGGETCTSSWLPIYGNSHSGTASKSTISGKSHGSTTISSDAACNCRYFSLAEIKQATKNFDESYVIGVGGFGKVYKGIIDGETKVAIKRSNPSSEQGVNEFQTEIEMLSKLRHRHLVSLIGFCEEDNEMALVYDYMGKGTLREHIYKGNKITLSWKQRLEICIGAARGLHYLHTGAKYTIIHRDVKTTNILLDDKWVAKVSDFGLSKTGPNMNQGHVSTVVKGSFGYLDPEYFRRQQLTEKSDVYSFGVVLFEVLCARPALNPSLPKEQVSLADWALHCQRKGILEDIIDPQLKGKIQPECLKKFAETAEKCLSDHGINRPSMGDVLWNLEYALQVQENPDGAKSGSEDRQSLTIENVEAINQQNMMAMHRSILSLGSESDLGEDPNDNTNDIFSQIVNPKGR</sequence>
<comment type="caution">
    <text evidence="1">The sequence shown here is derived from an EMBL/GenBank/DDBJ whole genome shotgun (WGS) entry which is preliminary data.</text>
</comment>
<accession>A0ACC0BQG5</accession>
<proteinExistence type="predicted"/>
<organism evidence="1 2">
    <name type="scientific">Catharanthus roseus</name>
    <name type="common">Madagascar periwinkle</name>
    <name type="synonym">Vinca rosea</name>
    <dbReference type="NCBI Taxonomy" id="4058"/>
    <lineage>
        <taxon>Eukaryota</taxon>
        <taxon>Viridiplantae</taxon>
        <taxon>Streptophyta</taxon>
        <taxon>Embryophyta</taxon>
        <taxon>Tracheophyta</taxon>
        <taxon>Spermatophyta</taxon>
        <taxon>Magnoliopsida</taxon>
        <taxon>eudicotyledons</taxon>
        <taxon>Gunneridae</taxon>
        <taxon>Pentapetalae</taxon>
        <taxon>asterids</taxon>
        <taxon>lamiids</taxon>
        <taxon>Gentianales</taxon>
        <taxon>Apocynaceae</taxon>
        <taxon>Rauvolfioideae</taxon>
        <taxon>Vinceae</taxon>
        <taxon>Catharanthinae</taxon>
        <taxon>Catharanthus</taxon>
    </lineage>
</organism>
<dbReference type="Proteomes" id="UP001060085">
    <property type="component" value="Linkage Group LG02"/>
</dbReference>
<name>A0ACC0BQG5_CATRO</name>
<evidence type="ECO:0000313" key="2">
    <source>
        <dbReference type="Proteomes" id="UP001060085"/>
    </source>
</evidence>
<dbReference type="EMBL" id="CM044702">
    <property type="protein sequence ID" value="KAI5674888.1"/>
    <property type="molecule type" value="Genomic_DNA"/>
</dbReference>
<keyword evidence="2" id="KW-1185">Reference proteome</keyword>
<gene>
    <name evidence="1" type="ORF">M9H77_05838</name>
</gene>
<protein>
    <submittedName>
        <fullName evidence="1">Uncharacterized protein</fullName>
    </submittedName>
</protein>
<evidence type="ECO:0000313" key="1">
    <source>
        <dbReference type="EMBL" id="KAI5674888.1"/>
    </source>
</evidence>
<reference evidence="2" key="1">
    <citation type="journal article" date="2023" name="Nat. Plants">
        <title>Single-cell RNA sequencing provides a high-resolution roadmap for understanding the multicellular compartmentation of specialized metabolism.</title>
        <authorList>
            <person name="Sun S."/>
            <person name="Shen X."/>
            <person name="Li Y."/>
            <person name="Li Y."/>
            <person name="Wang S."/>
            <person name="Li R."/>
            <person name="Zhang H."/>
            <person name="Shen G."/>
            <person name="Guo B."/>
            <person name="Wei J."/>
            <person name="Xu J."/>
            <person name="St-Pierre B."/>
            <person name="Chen S."/>
            <person name="Sun C."/>
        </authorList>
    </citation>
    <scope>NUCLEOTIDE SEQUENCE [LARGE SCALE GENOMIC DNA]</scope>
</reference>